<accession>A0AAX3LMS7</accession>
<organism evidence="1 2">
    <name type="scientific">Sulfitobacter faviae</name>
    <dbReference type="NCBI Taxonomy" id="1775881"/>
    <lineage>
        <taxon>Bacteria</taxon>
        <taxon>Pseudomonadati</taxon>
        <taxon>Pseudomonadota</taxon>
        <taxon>Alphaproteobacteria</taxon>
        <taxon>Rhodobacterales</taxon>
        <taxon>Roseobacteraceae</taxon>
        <taxon>Sulfitobacter</taxon>
    </lineage>
</organism>
<name>A0AAX3LMS7_9RHOB</name>
<dbReference type="RefSeq" id="WP_271688187.1">
    <property type="nucleotide sequence ID" value="NZ_CP116423.1"/>
</dbReference>
<reference evidence="1" key="1">
    <citation type="submission" date="2023-01" db="EMBL/GenBank/DDBJ databases">
        <title>Comparative genomic analysis of cold water coral derived Sulfitobacter faviae: insights into their metabolism and habitat adaptation.</title>
        <authorList>
            <person name="Guo Y."/>
            <person name="Lin S."/>
            <person name="Huang Z."/>
            <person name="Tang K."/>
            <person name="Wang X."/>
        </authorList>
    </citation>
    <scope>NUCLEOTIDE SEQUENCE</scope>
    <source>
        <strain evidence="1">SCSIO W_1865</strain>
    </source>
</reference>
<sequence>MRKWVWLLIVLAALWGAWWAAATTQMQSTLTRLLDTRRAAGWEVTLKDIDKAGFPLSLQNRLSGFAVADPARGLAFEAPQLDLSAPVWWPGDLSARAPVAAADLPAGALPLTLKMRDLRADLELHPGTSLQLEAMELRSTHLEVDGPDGLLLKAEEPRMRIAQSGSAARDYDIALLLGGINPGPLLRKVLGDGAGQPGGQPILSARMAVTFARPLDRHSAMAGTLPQIDALTVENVDAAWGEVALGAEGALTFDAAGIPDGVLSLRVTNWTKLLDAGERAGFLPPSMRGQVDTMLRLLEARGGTPGGLDLDLIFTDGQMMLAGIPLGPAPRLVQP</sequence>
<dbReference type="Pfam" id="PF09898">
    <property type="entry name" value="DUF2125"/>
    <property type="match status" value="1"/>
</dbReference>
<evidence type="ECO:0000313" key="2">
    <source>
        <dbReference type="Proteomes" id="UP001210770"/>
    </source>
</evidence>
<dbReference type="InterPro" id="IPR018666">
    <property type="entry name" value="DUF2125"/>
</dbReference>
<dbReference type="AlphaFoldDB" id="A0AAX3LMS7"/>
<dbReference type="EMBL" id="CP116423">
    <property type="protein sequence ID" value="WCE69817.1"/>
    <property type="molecule type" value="Genomic_DNA"/>
</dbReference>
<dbReference type="Proteomes" id="UP001210770">
    <property type="component" value="Chromosome"/>
</dbReference>
<evidence type="ECO:0000313" key="1">
    <source>
        <dbReference type="EMBL" id="WCE69817.1"/>
    </source>
</evidence>
<proteinExistence type="predicted"/>
<gene>
    <name evidence="1" type="ORF">PL336_13555</name>
</gene>
<protein>
    <submittedName>
        <fullName evidence="1">DUF2125 domain-containing protein</fullName>
    </submittedName>
</protein>